<feature type="compositionally biased region" description="Polar residues" evidence="1">
    <location>
        <begin position="23"/>
        <end position="32"/>
    </location>
</feature>
<feature type="region of interest" description="Disordered" evidence="1">
    <location>
        <begin position="180"/>
        <end position="210"/>
    </location>
</feature>
<feature type="region of interest" description="Disordered" evidence="1">
    <location>
        <begin position="102"/>
        <end position="132"/>
    </location>
</feature>
<feature type="compositionally biased region" description="Basic and acidic residues" evidence="1">
    <location>
        <begin position="102"/>
        <end position="116"/>
    </location>
</feature>
<evidence type="ECO:0000313" key="4">
    <source>
        <dbReference type="Proteomes" id="UP000777438"/>
    </source>
</evidence>
<sequence>MSQNDDSSHGPFERPMPREPKSPTRTVQIQAQNRRREYLARNPSYFDGLEKELADPVLYERLMRRFHSAAEREAEGKAKGYGRTLEAALQRGESKLAHLHQENGHNTAKSDYRESGDVGLDQPWDQPAKDKEHGQQLWHAFLEDRFVHGHDDEFEYSLIDNNDEYDTMSRTDAEDAWFDDEEPSWVDDGQTSDGGKEERMLEGQTGIQDF</sequence>
<feature type="domain" description="CCD97-like C-terminal" evidence="2">
    <location>
        <begin position="121"/>
        <end position="181"/>
    </location>
</feature>
<evidence type="ECO:0000313" key="3">
    <source>
        <dbReference type="EMBL" id="KAH6887907.1"/>
    </source>
</evidence>
<dbReference type="AlphaFoldDB" id="A0A9P8W4W2"/>
<evidence type="ECO:0000259" key="2">
    <source>
        <dbReference type="Pfam" id="PF09747"/>
    </source>
</evidence>
<dbReference type="OrthoDB" id="333176at2759"/>
<proteinExistence type="predicted"/>
<dbReference type="InterPro" id="IPR018613">
    <property type="entry name" value="Ccdc97-like"/>
</dbReference>
<organism evidence="3 4">
    <name type="scientific">Thelonectria olida</name>
    <dbReference type="NCBI Taxonomy" id="1576542"/>
    <lineage>
        <taxon>Eukaryota</taxon>
        <taxon>Fungi</taxon>
        <taxon>Dikarya</taxon>
        <taxon>Ascomycota</taxon>
        <taxon>Pezizomycotina</taxon>
        <taxon>Sordariomycetes</taxon>
        <taxon>Hypocreomycetidae</taxon>
        <taxon>Hypocreales</taxon>
        <taxon>Nectriaceae</taxon>
        <taxon>Thelonectria</taxon>
    </lineage>
</organism>
<dbReference type="PANTHER" id="PTHR31840:SF1">
    <property type="entry name" value="COILED-COIL DOMAIN-CONTAINING PROTEIN 97"/>
    <property type="match status" value="1"/>
</dbReference>
<evidence type="ECO:0000256" key="1">
    <source>
        <dbReference type="SAM" id="MobiDB-lite"/>
    </source>
</evidence>
<feature type="domain" description="CCD97-like C-terminal" evidence="2">
    <location>
        <begin position="33"/>
        <end position="108"/>
    </location>
</feature>
<name>A0A9P8W4W2_9HYPO</name>
<comment type="caution">
    <text evidence="3">The sequence shown here is derived from an EMBL/GenBank/DDBJ whole genome shotgun (WGS) entry which is preliminary data.</text>
</comment>
<accession>A0A9P8W4W2</accession>
<gene>
    <name evidence="3" type="ORF">B0T10DRAFT_62302</name>
</gene>
<keyword evidence="4" id="KW-1185">Reference proteome</keyword>
<dbReference type="Proteomes" id="UP000777438">
    <property type="component" value="Unassembled WGS sequence"/>
</dbReference>
<dbReference type="InterPro" id="IPR040233">
    <property type="entry name" value="CCD97-like_C"/>
</dbReference>
<dbReference type="EMBL" id="JAGPYM010000013">
    <property type="protein sequence ID" value="KAH6887907.1"/>
    <property type="molecule type" value="Genomic_DNA"/>
</dbReference>
<protein>
    <submittedName>
        <fullName evidence="3">Coiled-coil domain-containing protein-domain-containing protein</fullName>
    </submittedName>
</protein>
<dbReference type="Pfam" id="PF09747">
    <property type="entry name" value="CCD97-like_C"/>
    <property type="match status" value="2"/>
</dbReference>
<reference evidence="3 4" key="1">
    <citation type="journal article" date="2021" name="Nat. Commun.">
        <title>Genetic determinants of endophytism in the Arabidopsis root mycobiome.</title>
        <authorList>
            <person name="Mesny F."/>
            <person name="Miyauchi S."/>
            <person name="Thiergart T."/>
            <person name="Pickel B."/>
            <person name="Atanasova L."/>
            <person name="Karlsson M."/>
            <person name="Huettel B."/>
            <person name="Barry K.W."/>
            <person name="Haridas S."/>
            <person name="Chen C."/>
            <person name="Bauer D."/>
            <person name="Andreopoulos W."/>
            <person name="Pangilinan J."/>
            <person name="LaButti K."/>
            <person name="Riley R."/>
            <person name="Lipzen A."/>
            <person name="Clum A."/>
            <person name="Drula E."/>
            <person name="Henrissat B."/>
            <person name="Kohler A."/>
            <person name="Grigoriev I.V."/>
            <person name="Martin F.M."/>
            <person name="Hacquard S."/>
        </authorList>
    </citation>
    <scope>NUCLEOTIDE SEQUENCE [LARGE SCALE GENOMIC DNA]</scope>
    <source>
        <strain evidence="3 4">MPI-CAGE-CH-0241</strain>
    </source>
</reference>
<dbReference type="PANTHER" id="PTHR31840">
    <property type="entry name" value="COILED-COIL DOMAIN-CONTAINING PROTEIN 97"/>
    <property type="match status" value="1"/>
</dbReference>
<feature type="compositionally biased region" description="Basic and acidic residues" evidence="1">
    <location>
        <begin position="1"/>
        <end position="22"/>
    </location>
</feature>
<feature type="region of interest" description="Disordered" evidence="1">
    <location>
        <begin position="1"/>
        <end position="38"/>
    </location>
</feature>